<organism evidence="9 10">
    <name type="scientific">Turnera subulata</name>
    <dbReference type="NCBI Taxonomy" id="218843"/>
    <lineage>
        <taxon>Eukaryota</taxon>
        <taxon>Viridiplantae</taxon>
        <taxon>Streptophyta</taxon>
        <taxon>Embryophyta</taxon>
        <taxon>Tracheophyta</taxon>
        <taxon>Spermatophyta</taxon>
        <taxon>Magnoliopsida</taxon>
        <taxon>eudicotyledons</taxon>
        <taxon>Gunneridae</taxon>
        <taxon>Pentapetalae</taxon>
        <taxon>rosids</taxon>
        <taxon>fabids</taxon>
        <taxon>Malpighiales</taxon>
        <taxon>Passifloraceae</taxon>
        <taxon>Turnera</taxon>
    </lineage>
</organism>
<dbReference type="PANTHER" id="PTHR33228:SF27">
    <property type="entry name" value="PROTEIN GLUTAMINE DUMPER"/>
    <property type="match status" value="1"/>
</dbReference>
<evidence type="ECO:0000313" key="9">
    <source>
        <dbReference type="EMBL" id="KAJ4841021.1"/>
    </source>
</evidence>
<keyword evidence="7 8" id="KW-0472">Membrane</keyword>
<evidence type="ECO:0000256" key="8">
    <source>
        <dbReference type="SAM" id="Phobius"/>
    </source>
</evidence>
<dbReference type="GO" id="GO:0080143">
    <property type="term" value="P:regulation of amino acid export"/>
    <property type="evidence" value="ECO:0007669"/>
    <property type="project" value="InterPro"/>
</dbReference>
<evidence type="ECO:0000256" key="7">
    <source>
        <dbReference type="ARBA" id="ARBA00023136"/>
    </source>
</evidence>
<name>A0A9Q0JFS5_9ROSI</name>
<evidence type="ECO:0000256" key="5">
    <source>
        <dbReference type="ARBA" id="ARBA00022970"/>
    </source>
</evidence>
<dbReference type="PANTHER" id="PTHR33228">
    <property type="entry name" value="PROTEIN GLUTAMINE DUMPER 4-RELATED"/>
    <property type="match status" value="1"/>
</dbReference>
<evidence type="ECO:0000313" key="10">
    <source>
        <dbReference type="Proteomes" id="UP001141552"/>
    </source>
</evidence>
<evidence type="ECO:0000256" key="2">
    <source>
        <dbReference type="ARBA" id="ARBA00009977"/>
    </source>
</evidence>
<comment type="caution">
    <text evidence="9">The sequence shown here is derived from an EMBL/GenBank/DDBJ whole genome shotgun (WGS) entry which is preliminary data.</text>
</comment>
<reference evidence="9" key="2">
    <citation type="journal article" date="2023" name="Plants (Basel)">
        <title>Annotation of the Turnera subulata (Passifloraceae) Draft Genome Reveals the S-Locus Evolved after the Divergence of Turneroideae from Passifloroideae in a Stepwise Manner.</title>
        <authorList>
            <person name="Henning P.M."/>
            <person name="Roalson E.H."/>
            <person name="Mir W."/>
            <person name="McCubbin A.G."/>
            <person name="Shore J.S."/>
        </authorList>
    </citation>
    <scope>NUCLEOTIDE SEQUENCE</scope>
    <source>
        <strain evidence="9">F60SS</strain>
    </source>
</reference>
<comment type="subcellular location">
    <subcellularLocation>
        <location evidence="1">Membrane</location>
        <topology evidence="1">Single-pass membrane protein</topology>
    </subcellularLocation>
</comment>
<accession>A0A9Q0JFS5</accession>
<comment type="similarity">
    <text evidence="2">Belongs to the GLUTAMINE DUMPER 1 (TC 9.B.60) family.</text>
</comment>
<keyword evidence="4 8" id="KW-0812">Transmembrane</keyword>
<proteinExistence type="inferred from homology"/>
<evidence type="ECO:0000256" key="1">
    <source>
        <dbReference type="ARBA" id="ARBA00004167"/>
    </source>
</evidence>
<evidence type="ECO:0000256" key="6">
    <source>
        <dbReference type="ARBA" id="ARBA00022989"/>
    </source>
</evidence>
<protein>
    <submittedName>
        <fullName evidence="9">Uncharacterized protein</fullName>
    </submittedName>
</protein>
<keyword evidence="10" id="KW-1185">Reference proteome</keyword>
<keyword evidence="3" id="KW-0813">Transport</keyword>
<evidence type="ECO:0000256" key="3">
    <source>
        <dbReference type="ARBA" id="ARBA00022448"/>
    </source>
</evidence>
<dbReference type="Proteomes" id="UP001141552">
    <property type="component" value="Unassembled WGS sequence"/>
</dbReference>
<gene>
    <name evidence="9" type="ORF">Tsubulata_044437</name>
</gene>
<dbReference type="GO" id="GO:0006865">
    <property type="term" value="P:amino acid transport"/>
    <property type="evidence" value="ECO:0007669"/>
    <property type="project" value="UniProtKB-KW"/>
</dbReference>
<sequence length="101" mass="10781">MSTRTATASSGTSRPLRLNSSLAYVFAGLIIIFGLIAAALVANACFQCMLSLRDPSTEDGKEEKSMEPADVVLEIEPEIVVIMAGDDHPTYVAKPSHPTLM</sequence>
<evidence type="ECO:0000256" key="4">
    <source>
        <dbReference type="ARBA" id="ARBA00022692"/>
    </source>
</evidence>
<dbReference type="InterPro" id="IPR040359">
    <property type="entry name" value="GDU"/>
</dbReference>
<dbReference type="AlphaFoldDB" id="A0A9Q0JFS5"/>
<feature type="transmembrane region" description="Helical" evidence="8">
    <location>
        <begin position="22"/>
        <end position="46"/>
    </location>
</feature>
<keyword evidence="6 8" id="KW-1133">Transmembrane helix</keyword>
<dbReference type="EMBL" id="JAKUCV010002902">
    <property type="protein sequence ID" value="KAJ4841021.1"/>
    <property type="molecule type" value="Genomic_DNA"/>
</dbReference>
<keyword evidence="5" id="KW-0029">Amino-acid transport</keyword>
<reference evidence="9" key="1">
    <citation type="submission" date="2022-02" db="EMBL/GenBank/DDBJ databases">
        <authorList>
            <person name="Henning P.M."/>
            <person name="McCubbin A.G."/>
            <person name="Shore J.S."/>
        </authorList>
    </citation>
    <scope>NUCLEOTIDE SEQUENCE</scope>
    <source>
        <strain evidence="9">F60SS</strain>
        <tissue evidence="9">Leaves</tissue>
    </source>
</reference>
<dbReference type="GO" id="GO:0016020">
    <property type="term" value="C:membrane"/>
    <property type="evidence" value="ECO:0007669"/>
    <property type="project" value="UniProtKB-SubCell"/>
</dbReference>